<dbReference type="GO" id="GO:0006532">
    <property type="term" value="P:aspartate biosynthetic process"/>
    <property type="evidence" value="ECO:0007669"/>
    <property type="project" value="TreeGrafter"/>
</dbReference>
<organism evidence="9 10">
    <name type="scientific">Fusarium albosuccineum</name>
    <dbReference type="NCBI Taxonomy" id="1237068"/>
    <lineage>
        <taxon>Eukaryota</taxon>
        <taxon>Fungi</taxon>
        <taxon>Dikarya</taxon>
        <taxon>Ascomycota</taxon>
        <taxon>Pezizomycotina</taxon>
        <taxon>Sordariomycetes</taxon>
        <taxon>Hypocreomycetidae</taxon>
        <taxon>Hypocreales</taxon>
        <taxon>Nectriaceae</taxon>
        <taxon>Fusarium</taxon>
        <taxon>Fusarium decemcellulare species complex</taxon>
    </lineage>
</organism>
<protein>
    <submittedName>
        <fullName evidence="9">Aspartate aminotransferase cytoplasmic</fullName>
    </submittedName>
</protein>
<accession>A0A8H4P8Q2</accession>
<dbReference type="Gene3D" id="3.90.1150.10">
    <property type="entry name" value="Aspartate Aminotransferase, domain 1"/>
    <property type="match status" value="1"/>
</dbReference>
<name>A0A8H4P8Q2_9HYPO</name>
<dbReference type="Pfam" id="PF00155">
    <property type="entry name" value="Aminotran_1_2"/>
    <property type="match status" value="1"/>
</dbReference>
<evidence type="ECO:0000313" key="10">
    <source>
        <dbReference type="Proteomes" id="UP000554235"/>
    </source>
</evidence>
<evidence type="ECO:0000256" key="2">
    <source>
        <dbReference type="ARBA" id="ARBA00007441"/>
    </source>
</evidence>
<feature type="coiled-coil region" evidence="7">
    <location>
        <begin position="305"/>
        <end position="332"/>
    </location>
</feature>
<proteinExistence type="inferred from homology"/>
<dbReference type="InterPro" id="IPR015421">
    <property type="entry name" value="PyrdxlP-dep_Trfase_major"/>
</dbReference>
<keyword evidence="5 9" id="KW-0808">Transferase</keyword>
<evidence type="ECO:0000256" key="5">
    <source>
        <dbReference type="ARBA" id="ARBA00022679"/>
    </source>
</evidence>
<dbReference type="GO" id="GO:0005829">
    <property type="term" value="C:cytosol"/>
    <property type="evidence" value="ECO:0007669"/>
    <property type="project" value="TreeGrafter"/>
</dbReference>
<dbReference type="NCBIfam" id="NF006719">
    <property type="entry name" value="PRK09257.1"/>
    <property type="match status" value="1"/>
</dbReference>
<dbReference type="InterPro" id="IPR000796">
    <property type="entry name" value="Asp_trans"/>
</dbReference>
<comment type="caution">
    <text evidence="9">The sequence shown here is derived from an EMBL/GenBank/DDBJ whole genome shotgun (WGS) entry which is preliminary data.</text>
</comment>
<dbReference type="Gene3D" id="3.40.640.10">
    <property type="entry name" value="Type I PLP-dependent aspartate aminotransferase-like (Major domain)"/>
    <property type="match status" value="1"/>
</dbReference>
<dbReference type="GO" id="GO:0004069">
    <property type="term" value="F:L-aspartate:2-oxoglutarate aminotransferase activity"/>
    <property type="evidence" value="ECO:0007669"/>
    <property type="project" value="TreeGrafter"/>
</dbReference>
<reference evidence="9 10" key="1">
    <citation type="submission" date="2020-01" db="EMBL/GenBank/DDBJ databases">
        <title>Identification and distribution of gene clusters putatively required for synthesis of sphingolipid metabolism inhibitors in phylogenetically diverse species of the filamentous fungus Fusarium.</title>
        <authorList>
            <person name="Kim H.-S."/>
            <person name="Busman M."/>
            <person name="Brown D.W."/>
            <person name="Divon H."/>
            <person name="Uhlig S."/>
            <person name="Proctor R.H."/>
        </authorList>
    </citation>
    <scope>NUCLEOTIDE SEQUENCE [LARGE SCALE GENOMIC DNA]</scope>
    <source>
        <strain evidence="9 10">NRRL 20459</strain>
    </source>
</reference>
<evidence type="ECO:0000256" key="4">
    <source>
        <dbReference type="ARBA" id="ARBA00022576"/>
    </source>
</evidence>
<dbReference type="FunFam" id="3.40.640.10:FF:000066">
    <property type="entry name" value="Aspartate aminotransferase"/>
    <property type="match status" value="1"/>
</dbReference>
<evidence type="ECO:0000256" key="3">
    <source>
        <dbReference type="ARBA" id="ARBA00011738"/>
    </source>
</evidence>
<comment type="cofactor">
    <cofactor evidence="1">
        <name>pyridoxal 5'-phosphate</name>
        <dbReference type="ChEBI" id="CHEBI:597326"/>
    </cofactor>
</comment>
<comment type="similarity">
    <text evidence="2">Belongs to the class-I pyridoxal-phosphate-dependent aminotransferase family.</text>
</comment>
<dbReference type="InterPro" id="IPR015424">
    <property type="entry name" value="PyrdxlP-dep_Trfase"/>
</dbReference>
<evidence type="ECO:0000313" key="9">
    <source>
        <dbReference type="EMBL" id="KAF4460321.1"/>
    </source>
</evidence>
<dbReference type="InterPro" id="IPR015422">
    <property type="entry name" value="PyrdxlP-dep_Trfase_small"/>
</dbReference>
<dbReference type="SUPFAM" id="SSF53383">
    <property type="entry name" value="PLP-dependent transferases"/>
    <property type="match status" value="1"/>
</dbReference>
<gene>
    <name evidence="9" type="ORF">FALBO_12898</name>
</gene>
<comment type="subunit">
    <text evidence="3">Homodimer.</text>
</comment>
<keyword evidence="4 9" id="KW-0032">Aminotransferase</keyword>
<dbReference type="AlphaFoldDB" id="A0A8H4P8Q2"/>
<dbReference type="Proteomes" id="UP000554235">
    <property type="component" value="Unassembled WGS sequence"/>
</dbReference>
<evidence type="ECO:0000259" key="8">
    <source>
        <dbReference type="Pfam" id="PF00155"/>
    </source>
</evidence>
<dbReference type="OrthoDB" id="6752799at2759"/>
<keyword evidence="7" id="KW-0175">Coiled coil</keyword>
<evidence type="ECO:0000256" key="1">
    <source>
        <dbReference type="ARBA" id="ARBA00001933"/>
    </source>
</evidence>
<dbReference type="CDD" id="cd00609">
    <property type="entry name" value="AAT_like"/>
    <property type="match status" value="1"/>
</dbReference>
<dbReference type="GO" id="GO:0030170">
    <property type="term" value="F:pyridoxal phosphate binding"/>
    <property type="evidence" value="ECO:0007669"/>
    <property type="project" value="InterPro"/>
</dbReference>
<dbReference type="PRINTS" id="PR00799">
    <property type="entry name" value="TRANSAMINASE"/>
</dbReference>
<dbReference type="PANTHER" id="PTHR11879">
    <property type="entry name" value="ASPARTATE AMINOTRANSFERASE"/>
    <property type="match status" value="1"/>
</dbReference>
<feature type="domain" description="Aminotransferase class I/classII large" evidence="8">
    <location>
        <begin position="29"/>
        <end position="384"/>
    </location>
</feature>
<keyword evidence="6" id="KW-0663">Pyridoxal phosphate</keyword>
<dbReference type="EMBL" id="JAADYS010001967">
    <property type="protein sequence ID" value="KAF4460321.1"/>
    <property type="molecule type" value="Genomic_DNA"/>
</dbReference>
<evidence type="ECO:0000256" key="7">
    <source>
        <dbReference type="SAM" id="Coils"/>
    </source>
</evidence>
<sequence length="392" mass="43705">MFKSFQKGPADPMYFLKKNADEDTFQAKADLGVGIYRNEDGLYSELDSVAQAKSILSENDPGHDYELTTGNAHFLRQAAQVMFGSNCQKLQSGQIASVQTVSGTGANHIAALALAQSVTPLPKVFVGTPTWENYKPLFELVGMKVSEYSYYDPKKRCIDFSSIVRAARTAPRRSVFILQGCCHNPTGADPTKEQWQELASVLKEYEHFVFLDIAYQGLGHGLDQDAYAVRLFTRVGLDMFACQSFSKNFALYGERCGVLHAVCADADTAANVHDRLRCLIRWEFSSSPAYGSRLVSIVLDSDRLVDTWTQELAAMRERLQGLRKELHHALTEELHTPGNWDHILQETGLFSYLALAPHQCKTLIDRHHIYLPSNGRINISGLNRGNGEGFST</sequence>
<dbReference type="PANTHER" id="PTHR11879:SF55">
    <property type="entry name" value="GLUTAMATE OXALOACETATE TRANSAMINASE 1, ISOFORM B"/>
    <property type="match status" value="1"/>
</dbReference>
<evidence type="ECO:0000256" key="6">
    <source>
        <dbReference type="ARBA" id="ARBA00022898"/>
    </source>
</evidence>
<dbReference type="InterPro" id="IPR004839">
    <property type="entry name" value="Aminotransferase_I/II_large"/>
</dbReference>
<keyword evidence="10" id="KW-1185">Reference proteome</keyword>